<evidence type="ECO:0000256" key="1">
    <source>
        <dbReference type="SAM" id="SignalP"/>
    </source>
</evidence>
<sequence length="582" mass="63250">MRRRPLALAALALTLAGGCLKIPTEESKSPETGSEGQANLVSWPGAAVDKLYKEGEVRTYTMMQSGKPIGTSWGRYEGPVAGEPGHFRFATRIELRPPGRDGKPAEPLRSSGEIVIDARGDLVRGFERSNAAELRFERKGEALHFTSGRERDEITYRSGDAFMAFSAIFHEELMFGLRRLAPGELSWRLVSLSGSMPTEWTATLTIPDPQSPGQATVKTNLGETIQLRDGRIEKVQIEADDVEIQTPVKPPPWPDWQIEGPPVLSYSPPPGAKFIRREVELPGRPGEPALAGEVLLPPGKGPFPGALLLPGTGQQDRFGFAGPPPVDLGSHSISDAMAEAGFAVLRFDERGFGSSAEGPISYLGQLEDARRALRTLLVQDEVDPDRIVLVGHGEGGWKALQLAAEDPSVKAVALLAAPGRPYEQILRSQSDAALQAVPPQLRDDARKSQEKTLQALKTGHGVPPELAAQALWIKEILQVSPEALVAGGDAPLWIAQGDKDFEVDPRRDPQELMKLAKRRKRKAEVHPFSDLDHLFKPEPNDSNPSRYLDAARTVDHAFLGQLTTWLLGQVNAPAAPAKPRGK</sequence>
<dbReference type="SUPFAM" id="SSF53474">
    <property type="entry name" value="alpha/beta-Hydrolases"/>
    <property type="match status" value="1"/>
</dbReference>
<dbReference type="PANTHER" id="PTHR43265:SF1">
    <property type="entry name" value="ESTERASE ESTD"/>
    <property type="match status" value="1"/>
</dbReference>
<name>A0ABT5BKK6_9BACT</name>
<protein>
    <submittedName>
        <fullName evidence="3">Alpha/beta fold hydrolase</fullName>
    </submittedName>
</protein>
<keyword evidence="1" id="KW-0732">Signal</keyword>
<dbReference type="Gene3D" id="3.40.50.1820">
    <property type="entry name" value="alpha/beta hydrolase"/>
    <property type="match status" value="1"/>
</dbReference>
<dbReference type="PANTHER" id="PTHR43265">
    <property type="entry name" value="ESTERASE ESTD"/>
    <property type="match status" value="1"/>
</dbReference>
<feature type="domain" description="Serine aminopeptidase S33" evidence="2">
    <location>
        <begin position="333"/>
        <end position="523"/>
    </location>
</feature>
<evidence type="ECO:0000313" key="3">
    <source>
        <dbReference type="EMBL" id="MDC0674683.1"/>
    </source>
</evidence>
<dbReference type="PROSITE" id="PS51257">
    <property type="entry name" value="PROKAR_LIPOPROTEIN"/>
    <property type="match status" value="1"/>
</dbReference>
<dbReference type="RefSeq" id="WP_272009155.1">
    <property type="nucleotide sequence ID" value="NZ_JAQNDN010000025.1"/>
</dbReference>
<dbReference type="EMBL" id="JAQNDN010000025">
    <property type="protein sequence ID" value="MDC0674683.1"/>
    <property type="molecule type" value="Genomic_DNA"/>
</dbReference>
<gene>
    <name evidence="3" type="ORF">POL58_43445</name>
</gene>
<reference evidence="3 4" key="1">
    <citation type="submission" date="2022-11" db="EMBL/GenBank/DDBJ databases">
        <title>Minimal conservation of predation-associated metabolite biosynthetic gene clusters underscores biosynthetic potential of Myxococcota including descriptions for ten novel species: Archangium lansinium sp. nov., Myxococcus landrumus sp. nov., Nannocystis bai.</title>
        <authorList>
            <person name="Ahearne A."/>
            <person name="Stevens C."/>
            <person name="Dowd S."/>
        </authorList>
    </citation>
    <scope>NUCLEOTIDE SEQUENCE [LARGE SCALE GENOMIC DNA]</scope>
    <source>
        <strain evidence="3 4">NCELM</strain>
    </source>
</reference>
<evidence type="ECO:0000313" key="4">
    <source>
        <dbReference type="Proteomes" id="UP001217838"/>
    </source>
</evidence>
<proteinExistence type="predicted"/>
<keyword evidence="3" id="KW-0378">Hydrolase</keyword>
<evidence type="ECO:0000259" key="2">
    <source>
        <dbReference type="Pfam" id="PF12146"/>
    </source>
</evidence>
<feature type="chain" id="PRO_5045721950" evidence="1">
    <location>
        <begin position="22"/>
        <end position="582"/>
    </location>
</feature>
<dbReference type="Pfam" id="PF12146">
    <property type="entry name" value="Hydrolase_4"/>
    <property type="match status" value="1"/>
</dbReference>
<dbReference type="Proteomes" id="UP001217838">
    <property type="component" value="Unassembled WGS sequence"/>
</dbReference>
<dbReference type="GO" id="GO:0016787">
    <property type="term" value="F:hydrolase activity"/>
    <property type="evidence" value="ECO:0007669"/>
    <property type="project" value="UniProtKB-KW"/>
</dbReference>
<organism evidence="3 4">
    <name type="scientific">Nannocystis radixulma</name>
    <dbReference type="NCBI Taxonomy" id="2995305"/>
    <lineage>
        <taxon>Bacteria</taxon>
        <taxon>Pseudomonadati</taxon>
        <taxon>Myxococcota</taxon>
        <taxon>Polyangia</taxon>
        <taxon>Nannocystales</taxon>
        <taxon>Nannocystaceae</taxon>
        <taxon>Nannocystis</taxon>
    </lineage>
</organism>
<dbReference type="InterPro" id="IPR029058">
    <property type="entry name" value="AB_hydrolase_fold"/>
</dbReference>
<dbReference type="InterPro" id="IPR022742">
    <property type="entry name" value="Hydrolase_4"/>
</dbReference>
<comment type="caution">
    <text evidence="3">The sequence shown here is derived from an EMBL/GenBank/DDBJ whole genome shotgun (WGS) entry which is preliminary data.</text>
</comment>
<keyword evidence="4" id="KW-1185">Reference proteome</keyword>
<dbReference type="InterPro" id="IPR053145">
    <property type="entry name" value="AB_hydrolase_Est10"/>
</dbReference>
<accession>A0ABT5BKK6</accession>
<feature type="signal peptide" evidence="1">
    <location>
        <begin position="1"/>
        <end position="21"/>
    </location>
</feature>